<dbReference type="Proteomes" id="UP000030341">
    <property type="component" value="Chromosome 1"/>
</dbReference>
<dbReference type="OrthoDB" id="9924787at2"/>
<organism evidence="2 3">
    <name type="scientific">Pseudoalteromonas piratica</name>
    <dbReference type="NCBI Taxonomy" id="1348114"/>
    <lineage>
        <taxon>Bacteria</taxon>
        <taxon>Pseudomonadati</taxon>
        <taxon>Pseudomonadota</taxon>
        <taxon>Gammaproteobacteria</taxon>
        <taxon>Alteromonadales</taxon>
        <taxon>Pseudoalteromonadaceae</taxon>
        <taxon>Pseudoalteromonas</taxon>
    </lineage>
</organism>
<accession>A0A0A7EEN1</accession>
<evidence type="ECO:0000313" key="2">
    <source>
        <dbReference type="EMBL" id="AIY64526.1"/>
    </source>
</evidence>
<reference evidence="2 3" key="1">
    <citation type="submission" date="2014-11" db="EMBL/GenBank/DDBJ databases">
        <title>Complete Genome Sequence of Pseudoalteromonas sp. Strain OCN003 Isolated from Kaneohe Bay, Oahu, Hawaii.</title>
        <authorList>
            <person name="Beurmann S."/>
            <person name="Videau P."/>
            <person name="Ushijima B."/>
            <person name="Smith A.M."/>
            <person name="Aeby G.S."/>
            <person name="Callahan S.M."/>
            <person name="Belcaid M."/>
        </authorList>
    </citation>
    <scope>NUCLEOTIDE SEQUENCE [LARGE SCALE GENOMIC DNA]</scope>
    <source>
        <strain evidence="2 3">OCN003</strain>
    </source>
</reference>
<keyword evidence="1" id="KW-0472">Membrane</keyword>
<dbReference type="RefSeq" id="WP_038639359.1">
    <property type="nucleotide sequence ID" value="NZ_CP009888.1"/>
</dbReference>
<sequence>MNESSSGIYRFLLVIIVFSLLYWVLAGKMLTIYDDVEKVSVQRSKEDFVTSVNHIRQQWMRDKQPEVKIKLVGQTNLAHDSELSVLVNEKGFAVKVLATEHSQCDGLFKYLQAIALSEVNSVEIIDRGQVIGCKYTKNSKMLFKYLFLNGIVSSN</sequence>
<dbReference type="AlphaFoldDB" id="A0A0A7EEN1"/>
<gene>
    <name evidence="2" type="ORF">OM33_04725</name>
</gene>
<dbReference type="eggNOG" id="ENOG50316HK">
    <property type="taxonomic scope" value="Bacteria"/>
</dbReference>
<name>A0A0A7EEN1_9GAMM</name>
<dbReference type="HOGENOM" id="CLU_1694009_0_0_6"/>
<feature type="transmembrane region" description="Helical" evidence="1">
    <location>
        <begin position="6"/>
        <end position="25"/>
    </location>
</feature>
<evidence type="ECO:0000256" key="1">
    <source>
        <dbReference type="SAM" id="Phobius"/>
    </source>
</evidence>
<dbReference type="EMBL" id="CP009888">
    <property type="protein sequence ID" value="AIY64526.1"/>
    <property type="molecule type" value="Genomic_DNA"/>
</dbReference>
<dbReference type="STRING" id="1348114.OM33_04725"/>
<keyword evidence="3" id="KW-1185">Reference proteome</keyword>
<protein>
    <submittedName>
        <fullName evidence="2">Uncharacterized protein</fullName>
    </submittedName>
</protein>
<dbReference type="KEGG" id="pseo:OM33_04725"/>
<keyword evidence="1" id="KW-0812">Transmembrane</keyword>
<evidence type="ECO:0000313" key="3">
    <source>
        <dbReference type="Proteomes" id="UP000030341"/>
    </source>
</evidence>
<proteinExistence type="predicted"/>
<keyword evidence="1" id="KW-1133">Transmembrane helix</keyword>